<dbReference type="AlphaFoldDB" id="A0A5J4WT25"/>
<proteinExistence type="predicted"/>
<evidence type="ECO:0000313" key="1">
    <source>
        <dbReference type="EMBL" id="KAA6398081.1"/>
    </source>
</evidence>
<dbReference type="EMBL" id="SNRW01001038">
    <property type="protein sequence ID" value="KAA6398081.1"/>
    <property type="molecule type" value="Genomic_DNA"/>
</dbReference>
<protein>
    <submittedName>
        <fullName evidence="1">Uncharacterized protein</fullName>
    </submittedName>
</protein>
<evidence type="ECO:0000313" key="2">
    <source>
        <dbReference type="Proteomes" id="UP000324800"/>
    </source>
</evidence>
<name>A0A5J4WT25_9EUKA</name>
<reference evidence="1 2" key="1">
    <citation type="submission" date="2019-03" db="EMBL/GenBank/DDBJ databases">
        <title>Single cell metagenomics reveals metabolic interactions within the superorganism composed of flagellate Streblomastix strix and complex community of Bacteroidetes bacteria on its surface.</title>
        <authorList>
            <person name="Treitli S.C."/>
            <person name="Kolisko M."/>
            <person name="Husnik F."/>
            <person name="Keeling P."/>
            <person name="Hampl V."/>
        </authorList>
    </citation>
    <scope>NUCLEOTIDE SEQUENCE [LARGE SCALE GENOMIC DNA]</scope>
    <source>
        <strain evidence="1">ST1C</strain>
    </source>
</reference>
<dbReference type="Proteomes" id="UP000324800">
    <property type="component" value="Unassembled WGS sequence"/>
</dbReference>
<sequence length="95" mass="11046">MICFRREQEKGGVCSDSWVSKVQLRIYRASHIAFGTLPDSLVKSRGHSLFKRKFSAVAFTNVLEKLQQLYWKEQALNQSRHIGSEIQQHLESMLH</sequence>
<comment type="caution">
    <text evidence="1">The sequence shown here is derived from an EMBL/GenBank/DDBJ whole genome shotgun (WGS) entry which is preliminary data.</text>
</comment>
<accession>A0A5J4WT25</accession>
<gene>
    <name evidence="1" type="ORF">EZS28_006390</name>
</gene>
<organism evidence="1 2">
    <name type="scientific">Streblomastix strix</name>
    <dbReference type="NCBI Taxonomy" id="222440"/>
    <lineage>
        <taxon>Eukaryota</taxon>
        <taxon>Metamonada</taxon>
        <taxon>Preaxostyla</taxon>
        <taxon>Oxymonadida</taxon>
        <taxon>Streblomastigidae</taxon>
        <taxon>Streblomastix</taxon>
    </lineage>
</organism>